<feature type="transmembrane region" description="Helical" evidence="10">
    <location>
        <begin position="114"/>
        <end position="136"/>
    </location>
</feature>
<name>A0A3P9P1Q7_POERE</name>
<protein>
    <submittedName>
        <fullName evidence="11">Claudin i</fullName>
    </submittedName>
</protein>
<dbReference type="Ensembl" id="ENSPRET00000015931.1">
    <property type="protein sequence ID" value="ENSPREP00000015767.1"/>
    <property type="gene ID" value="ENSPREG00000010626.1"/>
</dbReference>
<evidence type="ECO:0000256" key="4">
    <source>
        <dbReference type="ARBA" id="ARBA00022427"/>
    </source>
</evidence>
<feature type="transmembrane region" description="Helical" evidence="10">
    <location>
        <begin position="72"/>
        <end position="93"/>
    </location>
</feature>
<evidence type="ECO:0000256" key="10">
    <source>
        <dbReference type="SAM" id="Phobius"/>
    </source>
</evidence>
<dbReference type="PRINTS" id="PR01077">
    <property type="entry name" value="CLAUDIN"/>
</dbReference>
<reference evidence="12" key="1">
    <citation type="submission" date="2013-11" db="EMBL/GenBank/DDBJ databases">
        <title>The genomic landscape of the Guanapo guppy.</title>
        <authorList>
            <person name="Kuenstner A."/>
            <person name="Dreyer C."/>
        </authorList>
    </citation>
    <scope>NUCLEOTIDE SEQUENCE</scope>
    <source>
        <strain evidence="12">Guanapo</strain>
    </source>
</reference>
<dbReference type="Proteomes" id="UP000242638">
    <property type="component" value="Unassembled WGS sequence"/>
</dbReference>
<comment type="similarity">
    <text evidence="3">Belongs to the claudin family.</text>
</comment>
<evidence type="ECO:0000256" key="9">
    <source>
        <dbReference type="ARBA" id="ARBA00023136"/>
    </source>
</evidence>
<evidence type="ECO:0000256" key="7">
    <source>
        <dbReference type="ARBA" id="ARBA00022949"/>
    </source>
</evidence>
<feature type="transmembrane region" description="Helical" evidence="10">
    <location>
        <begin position="148"/>
        <end position="170"/>
    </location>
</feature>
<keyword evidence="5" id="KW-1003">Cell membrane</keyword>
<proteinExistence type="inferred from homology"/>
<sequence length="188" mass="20146">MARKAIQMVSVALGAVGLIGVIICCSLPEWIVGYGDDKEFHRGLWKTCVTYRTSPHVCGTIPNTMISSEIHAWRAMTVISCLLCGLSLLLLIFGSDFTQCVQNQDTKPKMIKAAAVGLILAGLLVIIPVSWVTHIFRNAREGMMVGASIYIGFIAGVMMMLTGVLLCCLIRSGSSSSGGTVSFSSNRV</sequence>
<organism evidence="11 12">
    <name type="scientific">Poecilia reticulata</name>
    <name type="common">Guppy</name>
    <name type="synonym">Acanthophacelus reticulatus</name>
    <dbReference type="NCBI Taxonomy" id="8081"/>
    <lineage>
        <taxon>Eukaryota</taxon>
        <taxon>Metazoa</taxon>
        <taxon>Chordata</taxon>
        <taxon>Craniata</taxon>
        <taxon>Vertebrata</taxon>
        <taxon>Euteleostomi</taxon>
        <taxon>Actinopterygii</taxon>
        <taxon>Neopterygii</taxon>
        <taxon>Teleostei</taxon>
        <taxon>Neoteleostei</taxon>
        <taxon>Acanthomorphata</taxon>
        <taxon>Ovalentaria</taxon>
        <taxon>Atherinomorphae</taxon>
        <taxon>Cyprinodontiformes</taxon>
        <taxon>Poeciliidae</taxon>
        <taxon>Poeciliinae</taxon>
        <taxon>Poecilia</taxon>
    </lineage>
</organism>
<keyword evidence="9 10" id="KW-0472">Membrane</keyword>
<keyword evidence="4" id="KW-0796">Tight junction</keyword>
<dbReference type="PANTHER" id="PTHR12002">
    <property type="entry name" value="CLAUDIN"/>
    <property type="match status" value="1"/>
</dbReference>
<dbReference type="GO" id="GO:0005198">
    <property type="term" value="F:structural molecule activity"/>
    <property type="evidence" value="ECO:0007669"/>
    <property type="project" value="InterPro"/>
</dbReference>
<keyword evidence="7" id="KW-0965">Cell junction</keyword>
<dbReference type="OMA" id="THIFRNA"/>
<comment type="subcellular location">
    <subcellularLocation>
        <location evidence="1">Cell junction</location>
        <location evidence="1">Tight junction</location>
    </subcellularLocation>
    <subcellularLocation>
        <location evidence="2">Cell membrane</location>
        <topology evidence="2">Multi-pass membrane protein</topology>
    </subcellularLocation>
</comment>
<evidence type="ECO:0000256" key="5">
    <source>
        <dbReference type="ARBA" id="ARBA00022475"/>
    </source>
</evidence>
<keyword evidence="6 10" id="KW-0812">Transmembrane</keyword>
<keyword evidence="12" id="KW-1185">Reference proteome</keyword>
<evidence type="ECO:0000313" key="11">
    <source>
        <dbReference type="Ensembl" id="ENSPREP00000015767.1"/>
    </source>
</evidence>
<evidence type="ECO:0000256" key="8">
    <source>
        <dbReference type="ARBA" id="ARBA00022989"/>
    </source>
</evidence>
<dbReference type="GO" id="GO:0005886">
    <property type="term" value="C:plasma membrane"/>
    <property type="evidence" value="ECO:0007669"/>
    <property type="project" value="UniProtKB-SubCell"/>
</dbReference>
<dbReference type="Bgee" id="ENSPREG00000010626">
    <property type="expression patterns" value="Expressed in head and 1 other cell type or tissue"/>
</dbReference>
<reference evidence="11" key="3">
    <citation type="submission" date="2025-09" db="UniProtKB">
        <authorList>
            <consortium name="Ensembl"/>
        </authorList>
    </citation>
    <scope>IDENTIFICATION</scope>
    <source>
        <strain evidence="11">Guanapo</strain>
    </source>
</reference>
<evidence type="ECO:0000313" key="12">
    <source>
        <dbReference type="Proteomes" id="UP000242638"/>
    </source>
</evidence>
<accession>A0A3P9P1Q7</accession>
<evidence type="ECO:0000256" key="6">
    <source>
        <dbReference type="ARBA" id="ARBA00022692"/>
    </source>
</evidence>
<evidence type="ECO:0000256" key="1">
    <source>
        <dbReference type="ARBA" id="ARBA00004435"/>
    </source>
</evidence>
<dbReference type="GeneTree" id="ENSGT00920000149270"/>
<dbReference type="GO" id="GO:0005923">
    <property type="term" value="C:bicellular tight junction"/>
    <property type="evidence" value="ECO:0007669"/>
    <property type="project" value="UniProtKB-SubCell"/>
</dbReference>
<feature type="transmembrane region" description="Helical" evidence="10">
    <location>
        <begin position="12"/>
        <end position="32"/>
    </location>
</feature>
<dbReference type="Gene3D" id="1.20.140.150">
    <property type="match status" value="1"/>
</dbReference>
<dbReference type="Pfam" id="PF00822">
    <property type="entry name" value="PMP22_Claudin"/>
    <property type="match status" value="1"/>
</dbReference>
<evidence type="ECO:0000256" key="2">
    <source>
        <dbReference type="ARBA" id="ARBA00004651"/>
    </source>
</evidence>
<dbReference type="AlphaFoldDB" id="A0A3P9P1Q7"/>
<reference evidence="11" key="2">
    <citation type="submission" date="2025-08" db="UniProtKB">
        <authorList>
            <consortium name="Ensembl"/>
        </authorList>
    </citation>
    <scope>IDENTIFICATION</scope>
    <source>
        <strain evidence="11">Guanapo</strain>
    </source>
</reference>
<dbReference type="STRING" id="8081.ENSPREP00000015767"/>
<keyword evidence="8 10" id="KW-1133">Transmembrane helix</keyword>
<dbReference type="InterPro" id="IPR006187">
    <property type="entry name" value="Claudin"/>
</dbReference>
<evidence type="ECO:0000256" key="3">
    <source>
        <dbReference type="ARBA" id="ARBA00008295"/>
    </source>
</evidence>
<dbReference type="InterPro" id="IPR004031">
    <property type="entry name" value="PMP22/EMP/MP20/Claudin"/>
</dbReference>